<name>A0A251TLQ0_HELAN</name>
<dbReference type="AlphaFoldDB" id="A0A251TLQ0"/>
<feature type="compositionally biased region" description="Low complexity" evidence="1">
    <location>
        <begin position="13"/>
        <end position="23"/>
    </location>
</feature>
<proteinExistence type="predicted"/>
<dbReference type="InParanoid" id="A0A251TLQ0"/>
<feature type="region of interest" description="Disordered" evidence="1">
    <location>
        <begin position="1"/>
        <end position="35"/>
    </location>
</feature>
<reference evidence="3" key="1">
    <citation type="journal article" date="2017" name="Nature">
        <title>The sunflower genome provides insights into oil metabolism, flowering and Asterid evolution.</title>
        <authorList>
            <person name="Badouin H."/>
            <person name="Gouzy J."/>
            <person name="Grassa C.J."/>
            <person name="Murat F."/>
            <person name="Staton S.E."/>
            <person name="Cottret L."/>
            <person name="Lelandais-Briere C."/>
            <person name="Owens G.L."/>
            <person name="Carrere S."/>
            <person name="Mayjonade B."/>
            <person name="Legrand L."/>
            <person name="Gill N."/>
            <person name="Kane N.C."/>
            <person name="Bowers J.E."/>
            <person name="Hubner S."/>
            <person name="Bellec A."/>
            <person name="Berard A."/>
            <person name="Berges H."/>
            <person name="Blanchet N."/>
            <person name="Boniface M.C."/>
            <person name="Brunel D."/>
            <person name="Catrice O."/>
            <person name="Chaidir N."/>
            <person name="Claudel C."/>
            <person name="Donnadieu C."/>
            <person name="Faraut T."/>
            <person name="Fievet G."/>
            <person name="Helmstetter N."/>
            <person name="King M."/>
            <person name="Knapp S.J."/>
            <person name="Lai Z."/>
            <person name="Le Paslier M.C."/>
            <person name="Lippi Y."/>
            <person name="Lorenzon L."/>
            <person name="Mandel J.R."/>
            <person name="Marage G."/>
            <person name="Marchand G."/>
            <person name="Marquand E."/>
            <person name="Bret-Mestries E."/>
            <person name="Morien E."/>
            <person name="Nambeesan S."/>
            <person name="Nguyen T."/>
            <person name="Pegot-Espagnet P."/>
            <person name="Pouilly N."/>
            <person name="Raftis F."/>
            <person name="Sallet E."/>
            <person name="Schiex T."/>
            <person name="Thomas J."/>
            <person name="Vandecasteele C."/>
            <person name="Vares D."/>
            <person name="Vear F."/>
            <person name="Vautrin S."/>
            <person name="Crespi M."/>
            <person name="Mangin B."/>
            <person name="Burke J.M."/>
            <person name="Salse J."/>
            <person name="Munos S."/>
            <person name="Vincourt P."/>
            <person name="Rieseberg L.H."/>
            <person name="Langlade N.B."/>
        </authorList>
    </citation>
    <scope>NUCLEOTIDE SEQUENCE [LARGE SCALE GENOMIC DNA]</scope>
    <source>
        <strain evidence="3">cv. SF193</strain>
    </source>
</reference>
<evidence type="ECO:0000313" key="3">
    <source>
        <dbReference type="Proteomes" id="UP000215914"/>
    </source>
</evidence>
<keyword evidence="3" id="KW-1185">Reference proteome</keyword>
<sequence>MMNNSWRLNKLGEAWSESGSNESSIEEKRSSDARYDRKSILIKDQNRVTVANKTNDKRSPLGQALPGTFGCRKTIKLSEEPNTIKTHASAL</sequence>
<dbReference type="EMBL" id="CM007899">
    <property type="protein sequence ID" value="OTG12010.1"/>
    <property type="molecule type" value="Genomic_DNA"/>
</dbReference>
<feature type="compositionally biased region" description="Basic and acidic residues" evidence="1">
    <location>
        <begin position="25"/>
        <end position="35"/>
    </location>
</feature>
<evidence type="ECO:0000313" key="2">
    <source>
        <dbReference type="EMBL" id="OTG12010.1"/>
    </source>
</evidence>
<gene>
    <name evidence="2" type="ORF">HannXRQ_Chr10g0305041</name>
</gene>
<accession>A0A251TLQ0</accession>
<dbReference type="Proteomes" id="UP000215914">
    <property type="component" value="Chromosome 10"/>
</dbReference>
<protein>
    <submittedName>
        <fullName evidence="2">Uncharacterized protein</fullName>
    </submittedName>
</protein>
<organism evidence="2 3">
    <name type="scientific">Helianthus annuus</name>
    <name type="common">Common sunflower</name>
    <dbReference type="NCBI Taxonomy" id="4232"/>
    <lineage>
        <taxon>Eukaryota</taxon>
        <taxon>Viridiplantae</taxon>
        <taxon>Streptophyta</taxon>
        <taxon>Embryophyta</taxon>
        <taxon>Tracheophyta</taxon>
        <taxon>Spermatophyta</taxon>
        <taxon>Magnoliopsida</taxon>
        <taxon>eudicotyledons</taxon>
        <taxon>Gunneridae</taxon>
        <taxon>Pentapetalae</taxon>
        <taxon>asterids</taxon>
        <taxon>campanulids</taxon>
        <taxon>Asterales</taxon>
        <taxon>Asteraceae</taxon>
        <taxon>Asteroideae</taxon>
        <taxon>Heliantheae alliance</taxon>
        <taxon>Heliantheae</taxon>
        <taxon>Helianthus</taxon>
    </lineage>
</organism>
<evidence type="ECO:0000256" key="1">
    <source>
        <dbReference type="SAM" id="MobiDB-lite"/>
    </source>
</evidence>